<dbReference type="GO" id="GO:0006508">
    <property type="term" value="P:proteolysis"/>
    <property type="evidence" value="ECO:0007669"/>
    <property type="project" value="UniProtKB-KW"/>
</dbReference>
<evidence type="ECO:0000256" key="5">
    <source>
        <dbReference type="ARBA" id="ARBA00022475"/>
    </source>
</evidence>
<dbReference type="SUPFAM" id="SSF53955">
    <property type="entry name" value="Lysozyme-like"/>
    <property type="match status" value="1"/>
</dbReference>
<comment type="similarity">
    <text evidence="4">In the N-terminal section; belongs to the glycosyltransferase 51 family.</text>
</comment>
<keyword evidence="19" id="KW-0812">Transmembrane</keyword>
<keyword evidence="6" id="KW-0121">Carboxypeptidase</keyword>
<gene>
    <name evidence="22" type="ORF">LX73_0357</name>
</gene>
<dbReference type="Proteomes" id="UP000324595">
    <property type="component" value="Unassembled WGS sequence"/>
</dbReference>
<feature type="domain" description="Glycosyl transferase family 51" evidence="21">
    <location>
        <begin position="95"/>
        <end position="268"/>
    </location>
</feature>
<evidence type="ECO:0000256" key="19">
    <source>
        <dbReference type="SAM" id="Phobius"/>
    </source>
</evidence>
<evidence type="ECO:0000256" key="12">
    <source>
        <dbReference type="ARBA" id="ARBA00022984"/>
    </source>
</evidence>
<dbReference type="Pfam" id="PF00912">
    <property type="entry name" value="Transgly"/>
    <property type="match status" value="1"/>
</dbReference>
<dbReference type="OrthoDB" id="9766909at2"/>
<keyword evidence="11" id="KW-0133">Cell shape</keyword>
<evidence type="ECO:0000256" key="8">
    <source>
        <dbReference type="ARBA" id="ARBA00022676"/>
    </source>
</evidence>
<evidence type="ECO:0000256" key="13">
    <source>
        <dbReference type="ARBA" id="ARBA00023136"/>
    </source>
</evidence>
<evidence type="ECO:0000256" key="2">
    <source>
        <dbReference type="ARBA" id="ARBA00004752"/>
    </source>
</evidence>
<dbReference type="GO" id="GO:0030288">
    <property type="term" value="C:outer membrane-bounded periplasmic space"/>
    <property type="evidence" value="ECO:0007669"/>
    <property type="project" value="TreeGrafter"/>
</dbReference>
<evidence type="ECO:0000256" key="18">
    <source>
        <dbReference type="SAM" id="MobiDB-lite"/>
    </source>
</evidence>
<evidence type="ECO:0000256" key="11">
    <source>
        <dbReference type="ARBA" id="ARBA00022960"/>
    </source>
</evidence>
<comment type="caution">
    <text evidence="22">The sequence shown here is derived from an EMBL/GenBank/DDBJ whole genome shotgun (WGS) entry which is preliminary data.</text>
</comment>
<evidence type="ECO:0000256" key="17">
    <source>
        <dbReference type="ARBA" id="ARBA00049902"/>
    </source>
</evidence>
<dbReference type="GO" id="GO:0071555">
    <property type="term" value="P:cell wall organization"/>
    <property type="evidence" value="ECO:0007669"/>
    <property type="project" value="UniProtKB-KW"/>
</dbReference>
<keyword evidence="19" id="KW-1133">Transmembrane helix</keyword>
<dbReference type="EMBL" id="VNHY01000001">
    <property type="protein sequence ID" value="TYP95062.1"/>
    <property type="molecule type" value="Genomic_DNA"/>
</dbReference>
<dbReference type="SUPFAM" id="SSF56601">
    <property type="entry name" value="beta-lactamase/transpeptidase-like"/>
    <property type="match status" value="1"/>
</dbReference>
<evidence type="ECO:0000313" key="23">
    <source>
        <dbReference type="Proteomes" id="UP000324595"/>
    </source>
</evidence>
<keyword evidence="7" id="KW-0645">Protease</keyword>
<dbReference type="InterPro" id="IPR036950">
    <property type="entry name" value="PBP_transglycosylase"/>
</dbReference>
<comment type="catalytic activity">
    <reaction evidence="17">
        <text>[GlcNAc-(1-&gt;4)-Mur2Ac(oyl-L-Ala-gamma-D-Glu-L-Lys-D-Ala-D-Ala)](n)-di-trans,octa-cis-undecaprenyl diphosphate + beta-D-GlcNAc-(1-&gt;4)-Mur2Ac(oyl-L-Ala-gamma-D-Glu-L-Lys-D-Ala-D-Ala)-di-trans,octa-cis-undecaprenyl diphosphate = [GlcNAc-(1-&gt;4)-Mur2Ac(oyl-L-Ala-gamma-D-Glu-L-Lys-D-Ala-D-Ala)](n+1)-di-trans,octa-cis-undecaprenyl diphosphate + di-trans,octa-cis-undecaprenyl diphosphate + H(+)</text>
        <dbReference type="Rhea" id="RHEA:23708"/>
        <dbReference type="Rhea" id="RHEA-COMP:9602"/>
        <dbReference type="Rhea" id="RHEA-COMP:9603"/>
        <dbReference type="ChEBI" id="CHEBI:15378"/>
        <dbReference type="ChEBI" id="CHEBI:58405"/>
        <dbReference type="ChEBI" id="CHEBI:60033"/>
        <dbReference type="ChEBI" id="CHEBI:78435"/>
        <dbReference type="EC" id="2.4.99.28"/>
    </reaction>
</comment>
<feature type="compositionally biased region" description="Polar residues" evidence="18">
    <location>
        <begin position="27"/>
        <end position="38"/>
    </location>
</feature>
<keyword evidence="10" id="KW-0378">Hydrolase</keyword>
<keyword evidence="5" id="KW-1003">Cell membrane</keyword>
<dbReference type="InterPro" id="IPR001264">
    <property type="entry name" value="Glyco_trans_51"/>
</dbReference>
<keyword evidence="8" id="KW-0328">Glycosyltransferase</keyword>
<evidence type="ECO:0000256" key="6">
    <source>
        <dbReference type="ARBA" id="ARBA00022645"/>
    </source>
</evidence>
<dbReference type="Pfam" id="PF00905">
    <property type="entry name" value="Transpeptidase"/>
    <property type="match status" value="1"/>
</dbReference>
<evidence type="ECO:0000256" key="4">
    <source>
        <dbReference type="ARBA" id="ARBA00007739"/>
    </source>
</evidence>
<feature type="domain" description="Penicillin-binding protein transpeptidase" evidence="20">
    <location>
        <begin position="444"/>
        <end position="703"/>
    </location>
</feature>
<dbReference type="InterPro" id="IPR023346">
    <property type="entry name" value="Lysozyme-like_dom_sf"/>
</dbReference>
<feature type="region of interest" description="Disordered" evidence="18">
    <location>
        <begin position="1"/>
        <end position="38"/>
    </location>
</feature>
<feature type="transmembrane region" description="Helical" evidence="19">
    <location>
        <begin position="50"/>
        <end position="70"/>
    </location>
</feature>
<feature type="compositionally biased region" description="Basic and acidic residues" evidence="18">
    <location>
        <begin position="9"/>
        <end position="21"/>
    </location>
</feature>
<keyword evidence="23" id="KW-1185">Reference proteome</keyword>
<dbReference type="GO" id="GO:0008360">
    <property type="term" value="P:regulation of cell shape"/>
    <property type="evidence" value="ECO:0007669"/>
    <property type="project" value="UniProtKB-KW"/>
</dbReference>
<evidence type="ECO:0000256" key="1">
    <source>
        <dbReference type="ARBA" id="ARBA00004236"/>
    </source>
</evidence>
<evidence type="ECO:0000256" key="7">
    <source>
        <dbReference type="ARBA" id="ARBA00022670"/>
    </source>
</evidence>
<keyword evidence="9" id="KW-0808">Transferase</keyword>
<evidence type="ECO:0000256" key="10">
    <source>
        <dbReference type="ARBA" id="ARBA00022801"/>
    </source>
</evidence>
<dbReference type="GO" id="GO:0005886">
    <property type="term" value="C:plasma membrane"/>
    <property type="evidence" value="ECO:0007669"/>
    <property type="project" value="UniProtKB-SubCell"/>
</dbReference>
<comment type="subcellular location">
    <subcellularLocation>
        <location evidence="1">Cell membrane</location>
    </subcellularLocation>
</comment>
<keyword evidence="15" id="KW-0961">Cell wall biogenesis/degradation</keyword>
<dbReference type="InterPro" id="IPR050396">
    <property type="entry name" value="Glycosyltr_51/Transpeptidase"/>
</dbReference>
<evidence type="ECO:0000256" key="14">
    <source>
        <dbReference type="ARBA" id="ARBA00023268"/>
    </source>
</evidence>
<evidence type="ECO:0000256" key="16">
    <source>
        <dbReference type="ARBA" id="ARBA00034000"/>
    </source>
</evidence>
<dbReference type="PANTHER" id="PTHR32282">
    <property type="entry name" value="BINDING PROTEIN TRANSPEPTIDASE, PUTATIVE-RELATED"/>
    <property type="match status" value="1"/>
</dbReference>
<comment type="pathway">
    <text evidence="2">Cell wall biogenesis; peptidoglycan biosynthesis.</text>
</comment>
<keyword evidence="12" id="KW-0573">Peptidoglycan synthesis</keyword>
<dbReference type="GO" id="GO:0008955">
    <property type="term" value="F:peptidoglycan glycosyltransferase activity"/>
    <property type="evidence" value="ECO:0007669"/>
    <property type="project" value="UniProtKB-EC"/>
</dbReference>
<evidence type="ECO:0000256" key="3">
    <source>
        <dbReference type="ARBA" id="ARBA00007090"/>
    </source>
</evidence>
<organism evidence="22 23">
    <name type="scientific">Fodinibius salinus</name>
    <dbReference type="NCBI Taxonomy" id="860790"/>
    <lineage>
        <taxon>Bacteria</taxon>
        <taxon>Pseudomonadati</taxon>
        <taxon>Balneolota</taxon>
        <taxon>Balneolia</taxon>
        <taxon>Balneolales</taxon>
        <taxon>Balneolaceae</taxon>
        <taxon>Fodinibius</taxon>
    </lineage>
</organism>
<feature type="region of interest" description="Disordered" evidence="18">
    <location>
        <begin position="753"/>
        <end position="787"/>
    </location>
</feature>
<keyword evidence="13 19" id="KW-0472">Membrane</keyword>
<evidence type="ECO:0000313" key="22">
    <source>
        <dbReference type="EMBL" id="TYP95062.1"/>
    </source>
</evidence>
<accession>A0A5D3YMR5</accession>
<evidence type="ECO:0000259" key="20">
    <source>
        <dbReference type="Pfam" id="PF00905"/>
    </source>
</evidence>
<dbReference type="Gene3D" id="3.40.710.10">
    <property type="entry name" value="DD-peptidase/beta-lactamase superfamily"/>
    <property type="match status" value="2"/>
</dbReference>
<comment type="catalytic activity">
    <reaction evidence="16">
        <text>Preferential cleavage: (Ac)2-L-Lys-D-Ala-|-D-Ala. Also transpeptidation of peptidyl-alanyl moieties that are N-acyl substituents of D-alanine.</text>
        <dbReference type="EC" id="3.4.16.4"/>
    </reaction>
</comment>
<dbReference type="InterPro" id="IPR012338">
    <property type="entry name" value="Beta-lactam/transpept-like"/>
</dbReference>
<dbReference type="GO" id="GO:0009252">
    <property type="term" value="P:peptidoglycan biosynthetic process"/>
    <property type="evidence" value="ECO:0007669"/>
    <property type="project" value="UniProtKB-KW"/>
</dbReference>
<dbReference type="GO" id="GO:0008658">
    <property type="term" value="F:penicillin binding"/>
    <property type="evidence" value="ECO:0007669"/>
    <property type="project" value="InterPro"/>
</dbReference>
<dbReference type="PANTHER" id="PTHR32282:SF11">
    <property type="entry name" value="PENICILLIN-BINDING PROTEIN 1B"/>
    <property type="match status" value="1"/>
</dbReference>
<sequence>MSNENQDNDMDRYFNDPEYRHQKSKTQKNNSQPQSGSNLWDRFSSRTLKWGGTTIGIILVAALGFFIYLLQGLPSVEQLENPETAVASELKSRDGVVLDRFYTENRTYVPIEKMSSHIVDALIATEDHRFYNHWGIDMQGIFAAIYQITTTGNIRGASTISQQLARNLYKKIGREFSLIRKFREMITAIKIEQNYTKREIIEMYLNTVEFPNSAFGIQSAALTHYGKDAKDLTISQAATLVGSLNAVYLYNPRINPENARSRRNTVLYLLNKHEFISDAVYNKLRNEPISLNYHPPSETGQESRYFGEYVRKKVEKWTQKNGYNLYKDGLTIYTTIDSRLQKYAEKALRTKLDSLQTIYECEWTTGDAPLSVCKKAIKNGGYMRRFWDKYPSFLRAFIRKTDRYKNAFSKYNTDQESVVFDSLFADSAFVDSVKRAETRLEAGFVGIDPNNGNILAWVGGSNYGNVQYDHVSQSQRQAGSTFKPFVYSVAVDNGYKPYHKFSKYPSVFYDRNGKAWKPKDPHIPSGPEMIPLRQALARSLNNVTVRLLPEIAGAPNTTKLEDLDPAARKIKQMASNLGIDMSDTPAYPSIALGTAEVSLLELVSAYTTFANQGVHIDPIAITRIEDKEGNVIKEYNPEYRDEVISPKTAYMMVDMMRGVIRGGDDYYGTGVRLRNVYGVRQDVAGKTGTTQNSADNWFVGMMPHIVMGSWVGGENRMIRFPTDLNYSIGQGARSALPIVGKFINLASDDPEAPWSYDSFQQPPGFVMPQDPDSVDNSRKTGTGRIDW</sequence>
<dbReference type="AlphaFoldDB" id="A0A5D3YMR5"/>
<proteinExistence type="inferred from homology"/>
<reference evidence="22 23" key="1">
    <citation type="submission" date="2019-07" db="EMBL/GenBank/DDBJ databases">
        <title>Genomic Encyclopedia of Archaeal and Bacterial Type Strains, Phase II (KMG-II): from individual species to whole genera.</title>
        <authorList>
            <person name="Goeker M."/>
        </authorList>
    </citation>
    <scope>NUCLEOTIDE SEQUENCE [LARGE SCALE GENOMIC DNA]</scope>
    <source>
        <strain evidence="22 23">DSM 21935</strain>
    </source>
</reference>
<dbReference type="GO" id="GO:0009002">
    <property type="term" value="F:serine-type D-Ala-D-Ala carboxypeptidase activity"/>
    <property type="evidence" value="ECO:0007669"/>
    <property type="project" value="UniProtKB-EC"/>
</dbReference>
<dbReference type="InterPro" id="IPR001460">
    <property type="entry name" value="PCN-bd_Tpept"/>
</dbReference>
<evidence type="ECO:0000259" key="21">
    <source>
        <dbReference type="Pfam" id="PF00912"/>
    </source>
</evidence>
<dbReference type="RefSeq" id="WP_148897744.1">
    <property type="nucleotide sequence ID" value="NZ_VNHY01000001.1"/>
</dbReference>
<evidence type="ECO:0000256" key="15">
    <source>
        <dbReference type="ARBA" id="ARBA00023316"/>
    </source>
</evidence>
<dbReference type="Gene3D" id="1.10.3810.10">
    <property type="entry name" value="Biosynthetic peptidoglycan transglycosylase-like"/>
    <property type="match status" value="1"/>
</dbReference>
<evidence type="ECO:0000256" key="9">
    <source>
        <dbReference type="ARBA" id="ARBA00022679"/>
    </source>
</evidence>
<keyword evidence="14" id="KW-0511">Multifunctional enzyme</keyword>
<comment type="similarity">
    <text evidence="3">In the C-terminal section; belongs to the transpeptidase family.</text>
</comment>
<protein>
    <submittedName>
        <fullName evidence="22">Penicillin-binding protein 1A</fullName>
    </submittedName>
</protein>
<name>A0A5D3YMR5_9BACT</name>